<name>A0ABT4IL88_9EURY</name>
<organism evidence="1 2">
    <name type="scientific">Methanocorpusculum vombati</name>
    <dbReference type="NCBI Taxonomy" id="3002864"/>
    <lineage>
        <taxon>Archaea</taxon>
        <taxon>Methanobacteriati</taxon>
        <taxon>Methanobacteriota</taxon>
        <taxon>Stenosarchaea group</taxon>
        <taxon>Methanomicrobia</taxon>
        <taxon>Methanomicrobiales</taxon>
        <taxon>Methanocorpusculaceae</taxon>
        <taxon>Methanocorpusculum</taxon>
    </lineage>
</organism>
<gene>
    <name evidence="1" type="ORF">O0S09_04565</name>
</gene>
<evidence type="ECO:0000313" key="2">
    <source>
        <dbReference type="Proteomes" id="UP001141336"/>
    </source>
</evidence>
<dbReference type="Proteomes" id="UP001141336">
    <property type="component" value="Unassembled WGS sequence"/>
</dbReference>
<dbReference type="SUPFAM" id="SSF53098">
    <property type="entry name" value="Ribonuclease H-like"/>
    <property type="match status" value="1"/>
</dbReference>
<reference evidence="1" key="1">
    <citation type="submission" date="2022-12" db="EMBL/GenBank/DDBJ databases">
        <title>Isolation and characterisation of novel Methanocorpusculum spp. from native Australian herbivores indicates the genus is ancestrally host-associated.</title>
        <authorList>
            <person name="Volmer J.G."/>
            <person name="Soo R.M."/>
            <person name="Evans P.N."/>
            <person name="Hoedt E.C."/>
            <person name="Astorga Alsina A.L."/>
            <person name="Woodcroft B.J."/>
            <person name="Tyson G.W."/>
            <person name="Hugenholtz P."/>
            <person name="Morrison M."/>
        </authorList>
    </citation>
    <scope>NUCLEOTIDE SEQUENCE</scope>
    <source>
        <strain evidence="1">CW153</strain>
    </source>
</reference>
<dbReference type="Gene3D" id="3.30.420.10">
    <property type="entry name" value="Ribonuclease H-like superfamily/Ribonuclease H"/>
    <property type="match status" value="1"/>
</dbReference>
<keyword evidence="2" id="KW-1185">Reference proteome</keyword>
<dbReference type="InterPro" id="IPR012337">
    <property type="entry name" value="RNaseH-like_sf"/>
</dbReference>
<dbReference type="InterPro" id="IPR036397">
    <property type="entry name" value="RNaseH_sf"/>
</dbReference>
<protein>
    <recommendedName>
        <fullName evidence="3">Integrase catalytic domain-containing protein</fullName>
    </recommendedName>
</protein>
<evidence type="ECO:0000313" key="1">
    <source>
        <dbReference type="EMBL" id="MCZ0862529.1"/>
    </source>
</evidence>
<comment type="caution">
    <text evidence="1">The sequence shown here is derived from an EMBL/GenBank/DDBJ whole genome shotgun (WGS) entry which is preliminary data.</text>
</comment>
<proteinExistence type="predicted"/>
<evidence type="ECO:0008006" key="3">
    <source>
        <dbReference type="Google" id="ProtNLM"/>
    </source>
</evidence>
<sequence>MALFLLAKLVGDLHGITASRVCQLVKYYRTNGVYPAAEAWQPCCCRLSSLRLDILFVKATLRIGTKALEIYLREIKGFSIGNRTIHRILMEDSMTYPDPKKGICHRPWVRYEREFSLEAVHMDRHVSKFNGKRVCVVLNDASRMILAGKKFDAATTQNSISVLKLVYQADLPHGKTGEIITDHGSQLLASQWLDHCFGLQPCFYTNKRDCYGEANHVCEEHCRKMGIKHNLSKITIRKVMERWRDGSRFTKQFRTEFSSLDEMQIWYNTVMPHQRLDWNIMKTPDEAFIRKLRVNTENHSERQQKDNTEIPA</sequence>
<dbReference type="RefSeq" id="WP_268922785.1">
    <property type="nucleotide sequence ID" value="NZ_JAPTGC010000005.1"/>
</dbReference>
<accession>A0ABT4IL88</accession>
<dbReference type="EMBL" id="JAPTGC010000005">
    <property type="protein sequence ID" value="MCZ0862529.1"/>
    <property type="molecule type" value="Genomic_DNA"/>
</dbReference>